<evidence type="ECO:0000313" key="12">
    <source>
        <dbReference type="Ensembl" id="ENSCINP00000030190.1"/>
    </source>
</evidence>
<organism evidence="12 13">
    <name type="scientific">Ciona intestinalis</name>
    <name type="common">Transparent sea squirt</name>
    <name type="synonym">Ascidia intestinalis</name>
    <dbReference type="NCBI Taxonomy" id="7719"/>
    <lineage>
        <taxon>Eukaryota</taxon>
        <taxon>Metazoa</taxon>
        <taxon>Chordata</taxon>
        <taxon>Tunicata</taxon>
        <taxon>Ascidiacea</taxon>
        <taxon>Phlebobranchia</taxon>
        <taxon>Cionidae</taxon>
        <taxon>Ciona</taxon>
    </lineage>
</organism>
<evidence type="ECO:0000256" key="10">
    <source>
        <dbReference type="SAM" id="MobiDB-lite"/>
    </source>
</evidence>
<dbReference type="FunCoup" id="H2XKK8">
    <property type="interactions" value="138"/>
</dbReference>
<keyword evidence="4 9" id="KW-1133">Transmembrane helix</keyword>
<dbReference type="RefSeq" id="XP_026691382.1">
    <property type="nucleotide sequence ID" value="XM_026835581.1"/>
</dbReference>
<proteinExistence type="inferred from homology"/>
<evidence type="ECO:0000256" key="2">
    <source>
        <dbReference type="ARBA" id="ARBA00022692"/>
    </source>
</evidence>
<evidence type="ECO:0000256" key="1">
    <source>
        <dbReference type="ARBA" id="ARBA00009806"/>
    </source>
</evidence>
<dbReference type="InterPro" id="IPR008518">
    <property type="entry name" value="Mff/Tango-11"/>
</dbReference>
<keyword evidence="3 9" id="KW-1000">Mitochondrion outer membrane</keyword>
<feature type="domain" description="Mff-like" evidence="11">
    <location>
        <begin position="14"/>
        <end position="142"/>
    </location>
</feature>
<feature type="region of interest" description="Disordered" evidence="10">
    <location>
        <begin position="1"/>
        <end position="21"/>
    </location>
</feature>
<comment type="subcellular location">
    <subcellularLocation>
        <location evidence="9">Mitochondrion outer membrane</location>
        <topology evidence="9">Single-pass type IV membrane protein</topology>
    </subcellularLocation>
    <subcellularLocation>
        <location evidence="9">Peroxisome</location>
    </subcellularLocation>
</comment>
<dbReference type="GO" id="GO:0090314">
    <property type="term" value="P:positive regulation of protein targeting to membrane"/>
    <property type="evidence" value="ECO:0007669"/>
    <property type="project" value="UniProtKB-UniRule"/>
</dbReference>
<evidence type="ECO:0000256" key="6">
    <source>
        <dbReference type="ARBA" id="ARBA00023128"/>
    </source>
</evidence>
<evidence type="ECO:0000256" key="9">
    <source>
        <dbReference type="RuleBase" id="RU368040"/>
    </source>
</evidence>
<protein>
    <recommendedName>
        <fullName evidence="9">Mitochondrial fission factor</fullName>
    </recommendedName>
</protein>
<dbReference type="GeneTree" id="ENSGT00390000009776"/>
<evidence type="ECO:0000256" key="8">
    <source>
        <dbReference type="ARBA" id="ARBA00023140"/>
    </source>
</evidence>
<dbReference type="InterPro" id="IPR039433">
    <property type="entry name" value="Mff-like_dom"/>
</dbReference>
<accession>A0A1W3JQH1</accession>
<dbReference type="EMBL" id="EAAA01002698">
    <property type="status" value="NOT_ANNOTATED_CDS"/>
    <property type="molecule type" value="Genomic_DNA"/>
</dbReference>
<dbReference type="PANTHER" id="PTHR16501:SF6">
    <property type="entry name" value="TRANSPORT AND GOLGI ORGANIZATION PROTEIN 11"/>
    <property type="match status" value="1"/>
</dbReference>
<dbReference type="AlphaFoldDB" id="H2XKK8"/>
<dbReference type="GO" id="GO:0090141">
    <property type="term" value="P:positive regulation of mitochondrial fission"/>
    <property type="evidence" value="ECO:0000318"/>
    <property type="project" value="GO_Central"/>
</dbReference>
<keyword evidence="13" id="KW-1185">Reference proteome</keyword>
<dbReference type="OMA" id="HSSHKAN"/>
<reference evidence="12" key="4">
    <citation type="submission" date="2025-09" db="UniProtKB">
        <authorList>
            <consortium name="Ensembl"/>
        </authorList>
    </citation>
    <scope>IDENTIFICATION</scope>
</reference>
<dbReference type="GO" id="GO:0005741">
    <property type="term" value="C:mitochondrial outer membrane"/>
    <property type="evidence" value="ECO:0000318"/>
    <property type="project" value="GO_Central"/>
</dbReference>
<dbReference type="HOGENOM" id="CLU_1250279_0_0_1"/>
<dbReference type="GO" id="GO:0005777">
    <property type="term" value="C:peroxisome"/>
    <property type="evidence" value="ECO:0000318"/>
    <property type="project" value="GO_Central"/>
</dbReference>
<keyword evidence="7 9" id="KW-0472">Membrane</keyword>
<evidence type="ECO:0000256" key="7">
    <source>
        <dbReference type="ARBA" id="ARBA00023136"/>
    </source>
</evidence>
<dbReference type="InParanoid" id="H2XKK8"/>
<evidence type="ECO:0000256" key="4">
    <source>
        <dbReference type="ARBA" id="ARBA00022989"/>
    </source>
</evidence>
<evidence type="ECO:0000313" key="13">
    <source>
        <dbReference type="Proteomes" id="UP000008144"/>
    </source>
</evidence>
<reference evidence="13" key="1">
    <citation type="journal article" date="2002" name="Science">
        <title>The draft genome of Ciona intestinalis: insights into chordate and vertebrate origins.</title>
        <authorList>
            <person name="Dehal P."/>
            <person name="Satou Y."/>
            <person name="Campbell R.K."/>
            <person name="Chapman J."/>
            <person name="Degnan B."/>
            <person name="De Tomaso A."/>
            <person name="Davidson B."/>
            <person name="Di Gregorio A."/>
            <person name="Gelpke M."/>
            <person name="Goodstein D.M."/>
            <person name="Harafuji N."/>
            <person name="Hastings K.E."/>
            <person name="Ho I."/>
            <person name="Hotta K."/>
            <person name="Huang W."/>
            <person name="Kawashima T."/>
            <person name="Lemaire P."/>
            <person name="Martinez D."/>
            <person name="Meinertzhagen I.A."/>
            <person name="Necula S."/>
            <person name="Nonaka M."/>
            <person name="Putnam N."/>
            <person name="Rash S."/>
            <person name="Saiga H."/>
            <person name="Satake M."/>
            <person name="Terry A."/>
            <person name="Yamada L."/>
            <person name="Wang H.G."/>
            <person name="Awazu S."/>
            <person name="Azumi K."/>
            <person name="Boore J."/>
            <person name="Branno M."/>
            <person name="Chin-Bow S."/>
            <person name="DeSantis R."/>
            <person name="Doyle S."/>
            <person name="Francino P."/>
            <person name="Keys D.N."/>
            <person name="Haga S."/>
            <person name="Hayashi H."/>
            <person name="Hino K."/>
            <person name="Imai K.S."/>
            <person name="Inaba K."/>
            <person name="Kano S."/>
            <person name="Kobayashi K."/>
            <person name="Kobayashi M."/>
            <person name="Lee B.I."/>
            <person name="Makabe K.W."/>
            <person name="Manohar C."/>
            <person name="Matassi G."/>
            <person name="Medina M."/>
            <person name="Mochizuki Y."/>
            <person name="Mount S."/>
            <person name="Morishita T."/>
            <person name="Miura S."/>
            <person name="Nakayama A."/>
            <person name="Nishizaka S."/>
            <person name="Nomoto H."/>
            <person name="Ohta F."/>
            <person name="Oishi K."/>
            <person name="Rigoutsos I."/>
            <person name="Sano M."/>
            <person name="Sasaki A."/>
            <person name="Sasakura Y."/>
            <person name="Shoguchi E."/>
            <person name="Shin-i T."/>
            <person name="Spagnuolo A."/>
            <person name="Stainier D."/>
            <person name="Suzuki M.M."/>
            <person name="Tassy O."/>
            <person name="Takatori N."/>
            <person name="Tokuoka M."/>
            <person name="Yagi K."/>
            <person name="Yoshizaki F."/>
            <person name="Wada S."/>
            <person name="Zhang C."/>
            <person name="Hyatt P.D."/>
            <person name="Larimer F."/>
            <person name="Detter C."/>
            <person name="Doggett N."/>
            <person name="Glavina T."/>
            <person name="Hawkins T."/>
            <person name="Richardson P."/>
            <person name="Lucas S."/>
            <person name="Kohara Y."/>
            <person name="Levine M."/>
            <person name="Satoh N."/>
            <person name="Rokhsar D.S."/>
        </authorList>
    </citation>
    <scope>NUCLEOTIDE SEQUENCE [LARGE SCALE GENOMIC DNA]</scope>
</reference>
<dbReference type="GO" id="GO:0000266">
    <property type="term" value="P:mitochondrial fission"/>
    <property type="evidence" value="ECO:0007669"/>
    <property type="project" value="UniProtKB-UniRule"/>
</dbReference>
<dbReference type="Proteomes" id="UP000008144">
    <property type="component" value="Chromosome 8"/>
</dbReference>
<dbReference type="STRING" id="7719.ENSCINP00000030190"/>
<feature type="transmembrane region" description="Helical" evidence="9">
    <location>
        <begin position="197"/>
        <end position="215"/>
    </location>
</feature>
<evidence type="ECO:0000256" key="5">
    <source>
        <dbReference type="ARBA" id="ARBA00023054"/>
    </source>
</evidence>
<gene>
    <name evidence="12" type="primary">LOC100184063</name>
</gene>
<dbReference type="Pfam" id="PF05644">
    <property type="entry name" value="Miff"/>
    <property type="match status" value="1"/>
</dbReference>
<reference evidence="12" key="2">
    <citation type="journal article" date="2008" name="Genome Biol.">
        <title>Improved genome assembly and evidence-based global gene model set for the chordate Ciona intestinalis: new insight into intron and operon populations.</title>
        <authorList>
            <person name="Satou Y."/>
            <person name="Mineta K."/>
            <person name="Ogasawara M."/>
            <person name="Sasakura Y."/>
            <person name="Shoguchi E."/>
            <person name="Ueno K."/>
            <person name="Yamada L."/>
            <person name="Matsumoto J."/>
            <person name="Wasserscheid J."/>
            <person name="Dewar K."/>
            <person name="Wiley G.B."/>
            <person name="Macmil S.L."/>
            <person name="Roe B.A."/>
            <person name="Zeller R.W."/>
            <person name="Hastings K.E."/>
            <person name="Lemaire P."/>
            <person name="Lindquist E."/>
            <person name="Endo T."/>
            <person name="Hotta K."/>
            <person name="Inaba K."/>
        </authorList>
    </citation>
    <scope>NUCLEOTIDE SEQUENCE [LARGE SCALE GENOMIC DNA]</scope>
    <source>
        <strain evidence="12">wild type</strain>
    </source>
</reference>
<comment type="similarity">
    <text evidence="1 9">Belongs to the Tango11 family.</text>
</comment>
<dbReference type="PANTHER" id="PTHR16501">
    <property type="entry name" value="TRANSPORT AND GOLGI ORGANIZATION PROTEIN 11"/>
    <property type="match status" value="1"/>
</dbReference>
<evidence type="ECO:0000259" key="11">
    <source>
        <dbReference type="Pfam" id="PF05644"/>
    </source>
</evidence>
<sequence>MNQQTNHNDLETTNSNQLVNDNNYTEDINTRMKVPTKLSALQENGDDYPAPYQQMSTFSADQERYIAANPALRMEVPERIVVSVGESGSKFSAGDARSSSPLFDQPYAATVSLATPPRVLTVQDSPLYRNSEETHSSHKANHSTDSLLAYSDQMALTDLSSTEDLDDVSLMKKQIFKLHRRITVLEKHQSDTNRINYCVYGFTVAFWLLNGWFLYNHRRLY</sequence>
<keyword evidence="8 9" id="KW-0576">Peroxisome</keyword>
<dbReference type="GeneID" id="100184063"/>
<evidence type="ECO:0000256" key="3">
    <source>
        <dbReference type="ARBA" id="ARBA00022787"/>
    </source>
</evidence>
<keyword evidence="2 9" id="KW-0812">Transmembrane</keyword>
<accession>H2XKK8</accession>
<reference evidence="12" key="3">
    <citation type="submission" date="2025-08" db="UniProtKB">
        <authorList>
            <consortium name="Ensembl"/>
        </authorList>
    </citation>
    <scope>IDENTIFICATION</scope>
</reference>
<keyword evidence="5" id="KW-0175">Coiled coil</keyword>
<keyword evidence="6 9" id="KW-0496">Mitochondrion</keyword>
<name>H2XKK8_CIOIN</name>
<dbReference type="Ensembl" id="ENSCINT00000036385.1">
    <property type="protein sequence ID" value="ENSCINP00000030190.1"/>
    <property type="gene ID" value="ENSCING00000023904.1"/>
</dbReference>
<comment type="function">
    <text evidence="9">Plays a role in mitochondrial and peroxisomal fission. Promotes the recruitment and association of the fission mediator dynamin-related protein 1 (DNM1L) to the mitochondrial surface.</text>
</comment>
<dbReference type="GO" id="GO:0006626">
    <property type="term" value="P:protein targeting to mitochondrion"/>
    <property type="evidence" value="ECO:0000318"/>
    <property type="project" value="GO_Central"/>
</dbReference>